<organism evidence="8 9">
    <name type="scientific">Bugula neritina</name>
    <name type="common">Brown bryozoan</name>
    <name type="synonym">Sertularia neritina</name>
    <dbReference type="NCBI Taxonomy" id="10212"/>
    <lineage>
        <taxon>Eukaryota</taxon>
        <taxon>Metazoa</taxon>
        <taxon>Spiralia</taxon>
        <taxon>Lophotrochozoa</taxon>
        <taxon>Bryozoa</taxon>
        <taxon>Gymnolaemata</taxon>
        <taxon>Cheilostomatida</taxon>
        <taxon>Flustrina</taxon>
        <taxon>Buguloidea</taxon>
        <taxon>Bugulidae</taxon>
        <taxon>Bugula</taxon>
    </lineage>
</organism>
<sequence>MADLPNKSQIQNSELSSDEDSNMLDEVTYLIDRPEVAPPDRFKFVYLIFYLLGVGTLLPWNMFITAKDYFMYQLRNVSIPAANYTADVDDTPLQLSYESAVAISNMVANLVIQILNTGLAGRVSVKTRLVGSMAAMIGMFIITLVFTKLNVAEWQTTFYVLTLAIVVLASAASALFGSSLFGLAAQFPQSYTQSIMGGMGLGGVFSAVVNIIVISLGTSITTSAFWYFLLAILVLVFALVMYLLLYKLEFARFYRKQNQRVMLNSQSVGRCGGKPSPSYSCSLSPWLCFLQQPPNVNSTNTNPDTLIWTARYFVPLYCFFGFNMGDLIGRVLAGIVNIKWPNVTIPLLSILRLVFIPLFALCNVQPRNTIPVVFDNDAYPIVIMIIFAVSNGYLSTQALMIAPTLVDETQAELAGSMMSMFMTIGLAAGSGLSYGIVLAIKNI</sequence>
<dbReference type="PANTHER" id="PTHR10332:SF88">
    <property type="entry name" value="EQUILIBRATIVE NUCLEOSIDE TRANSPORTER 1, ISOFORM A"/>
    <property type="match status" value="1"/>
</dbReference>
<proteinExistence type="inferred from homology"/>
<comment type="similarity">
    <text evidence="2">Belongs to the SLC29A/ENT transporter (TC 2.A.57) family.</text>
</comment>
<dbReference type="PANTHER" id="PTHR10332">
    <property type="entry name" value="EQUILIBRATIVE NUCLEOSIDE TRANSPORTER"/>
    <property type="match status" value="1"/>
</dbReference>
<keyword evidence="9" id="KW-1185">Reference proteome</keyword>
<feature type="transmembrane region" description="Helical" evidence="7">
    <location>
        <begin position="44"/>
        <end position="66"/>
    </location>
</feature>
<feature type="transmembrane region" description="Helical" evidence="7">
    <location>
        <begin position="312"/>
        <end position="333"/>
    </location>
</feature>
<dbReference type="InterPro" id="IPR002259">
    <property type="entry name" value="Eqnu_transpt"/>
</dbReference>
<evidence type="ECO:0000256" key="7">
    <source>
        <dbReference type="SAM" id="Phobius"/>
    </source>
</evidence>
<evidence type="ECO:0000256" key="3">
    <source>
        <dbReference type="ARBA" id="ARBA00022448"/>
    </source>
</evidence>
<protein>
    <submittedName>
        <fullName evidence="8">SLC29A1</fullName>
    </submittedName>
</protein>
<feature type="transmembrane region" description="Helical" evidence="7">
    <location>
        <begin position="129"/>
        <end position="146"/>
    </location>
</feature>
<keyword evidence="4 7" id="KW-0812">Transmembrane</keyword>
<evidence type="ECO:0000256" key="5">
    <source>
        <dbReference type="ARBA" id="ARBA00022989"/>
    </source>
</evidence>
<evidence type="ECO:0000313" key="8">
    <source>
        <dbReference type="EMBL" id="KAF6038836.1"/>
    </source>
</evidence>
<dbReference type="SUPFAM" id="SSF103473">
    <property type="entry name" value="MFS general substrate transporter"/>
    <property type="match status" value="1"/>
</dbReference>
<dbReference type="GO" id="GO:0005337">
    <property type="term" value="F:nucleoside transmembrane transporter activity"/>
    <property type="evidence" value="ECO:0007669"/>
    <property type="project" value="InterPro"/>
</dbReference>
<keyword evidence="5 7" id="KW-1133">Transmembrane helix</keyword>
<dbReference type="OrthoDB" id="46396at2759"/>
<accession>A0A7J7KLS5</accession>
<feature type="transmembrane region" description="Helical" evidence="7">
    <location>
        <begin position="195"/>
        <end position="218"/>
    </location>
</feature>
<feature type="transmembrane region" description="Helical" evidence="7">
    <location>
        <begin position="420"/>
        <end position="440"/>
    </location>
</feature>
<keyword evidence="6 7" id="KW-0472">Membrane</keyword>
<dbReference type="Pfam" id="PF01733">
    <property type="entry name" value="Nucleoside_tran"/>
    <property type="match status" value="2"/>
</dbReference>
<dbReference type="PRINTS" id="PR01130">
    <property type="entry name" value="DERENTRNSPRT"/>
</dbReference>
<feature type="transmembrane region" description="Helical" evidence="7">
    <location>
        <begin position="378"/>
        <end position="400"/>
    </location>
</feature>
<reference evidence="8" key="1">
    <citation type="submission" date="2020-06" db="EMBL/GenBank/DDBJ databases">
        <title>Draft genome of Bugula neritina, a colonial animal packing powerful symbionts and potential medicines.</title>
        <authorList>
            <person name="Rayko M."/>
        </authorList>
    </citation>
    <scope>NUCLEOTIDE SEQUENCE [LARGE SCALE GENOMIC DNA]</scope>
    <source>
        <strain evidence="8">Kwan_BN1</strain>
    </source>
</reference>
<dbReference type="AlphaFoldDB" id="A0A7J7KLS5"/>
<comment type="caution">
    <text evidence="8">The sequence shown here is derived from an EMBL/GenBank/DDBJ whole genome shotgun (WGS) entry which is preliminary data.</text>
</comment>
<feature type="transmembrane region" description="Helical" evidence="7">
    <location>
        <begin position="224"/>
        <end position="246"/>
    </location>
</feature>
<dbReference type="Proteomes" id="UP000593567">
    <property type="component" value="Unassembled WGS sequence"/>
</dbReference>
<evidence type="ECO:0000256" key="1">
    <source>
        <dbReference type="ARBA" id="ARBA00004141"/>
    </source>
</evidence>
<feature type="transmembrane region" description="Helical" evidence="7">
    <location>
        <begin position="158"/>
        <end position="183"/>
    </location>
</feature>
<dbReference type="InterPro" id="IPR036259">
    <property type="entry name" value="MFS_trans_sf"/>
</dbReference>
<dbReference type="PIRSF" id="PIRSF016379">
    <property type="entry name" value="ENT"/>
    <property type="match status" value="1"/>
</dbReference>
<evidence type="ECO:0000256" key="4">
    <source>
        <dbReference type="ARBA" id="ARBA00022692"/>
    </source>
</evidence>
<dbReference type="GO" id="GO:0005886">
    <property type="term" value="C:plasma membrane"/>
    <property type="evidence" value="ECO:0007669"/>
    <property type="project" value="TreeGrafter"/>
</dbReference>
<evidence type="ECO:0000256" key="2">
    <source>
        <dbReference type="ARBA" id="ARBA00007965"/>
    </source>
</evidence>
<name>A0A7J7KLS5_BUGNE</name>
<keyword evidence="3" id="KW-0813">Transport</keyword>
<dbReference type="Gene3D" id="1.20.1250.20">
    <property type="entry name" value="MFS general substrate transporter like domains"/>
    <property type="match status" value="1"/>
</dbReference>
<evidence type="ECO:0000256" key="6">
    <source>
        <dbReference type="ARBA" id="ARBA00023136"/>
    </source>
</evidence>
<feature type="transmembrane region" description="Helical" evidence="7">
    <location>
        <begin position="345"/>
        <end position="366"/>
    </location>
</feature>
<dbReference type="EMBL" id="VXIV02000343">
    <property type="protein sequence ID" value="KAF6038836.1"/>
    <property type="molecule type" value="Genomic_DNA"/>
</dbReference>
<gene>
    <name evidence="8" type="ORF">EB796_002859</name>
</gene>
<evidence type="ECO:0000313" key="9">
    <source>
        <dbReference type="Proteomes" id="UP000593567"/>
    </source>
</evidence>
<comment type="subcellular location">
    <subcellularLocation>
        <location evidence="1">Membrane</location>
        <topology evidence="1">Multi-pass membrane protein</topology>
    </subcellularLocation>
</comment>